<keyword evidence="1" id="KW-0378">Hydrolase</keyword>
<dbReference type="InterPro" id="IPR044819">
    <property type="entry name" value="OBL-like"/>
</dbReference>
<dbReference type="InterPro" id="IPR029058">
    <property type="entry name" value="AB_hydrolase_fold"/>
</dbReference>
<evidence type="ECO:0000313" key="3">
    <source>
        <dbReference type="EMBL" id="GMH16059.1"/>
    </source>
</evidence>
<evidence type="ECO:0000259" key="2">
    <source>
        <dbReference type="Pfam" id="PF01764"/>
    </source>
</evidence>
<name>A0AAD3SSI5_NEPGR</name>
<dbReference type="GO" id="GO:0006629">
    <property type="term" value="P:lipid metabolic process"/>
    <property type="evidence" value="ECO:0007669"/>
    <property type="project" value="InterPro"/>
</dbReference>
<dbReference type="InterPro" id="IPR002921">
    <property type="entry name" value="Fungal_lipase-type"/>
</dbReference>
<dbReference type="Gene3D" id="3.40.50.1820">
    <property type="entry name" value="alpha/beta hydrolase"/>
    <property type="match status" value="1"/>
</dbReference>
<dbReference type="Pfam" id="PF01764">
    <property type="entry name" value="Lipase_3"/>
    <property type="match status" value="1"/>
</dbReference>
<sequence>MAKGAEEISGIGSFKYLIIRPEAAGIGDLWRFMTRGGGGGRGVVKFLESSDDKVTINGGMTADHRWVIVVSVIIRKMISLFATPMELTGYLVDFVLNLLSLNGNLVGLFFNFLQGKLVIPQRESETFISTIGHLDGRIDLHKSEHFSHENGESSFTKAEAAMRIQMGNKTLQILCILASKLAYENASVVENVVVNHWKMHFVGFYNCWNAYQKERSTQVFILCDKSEDADVIIISFRGTEPFDANDWSTDFDYSWFEIPELGKFHLGFLEALGLGTRANAASFQYHLQQKDIKFASSEGTGSNAELTAYYAVRIKLNDLLAQNKNAKFIVTGHSLGGALAILFPTVLLLHEENEMMKRLLGIYTFGQPRIGDMKLGEFMEKQLNHPEPKYFRLVYCNDLVPRLPYDDKIFLFKHFGMCLYYDSLYLEQEMQEQPNKNYFGLKYLIPQHLNAVWELIRALTMGCTNGKDYVEGWFSILLRAVGLVMPGLSAHSPRDYVNSIRLGRERVA</sequence>
<evidence type="ECO:0000256" key="1">
    <source>
        <dbReference type="ARBA" id="ARBA00022801"/>
    </source>
</evidence>
<organism evidence="3 4">
    <name type="scientific">Nepenthes gracilis</name>
    <name type="common">Slender pitcher plant</name>
    <dbReference type="NCBI Taxonomy" id="150966"/>
    <lineage>
        <taxon>Eukaryota</taxon>
        <taxon>Viridiplantae</taxon>
        <taxon>Streptophyta</taxon>
        <taxon>Embryophyta</taxon>
        <taxon>Tracheophyta</taxon>
        <taxon>Spermatophyta</taxon>
        <taxon>Magnoliopsida</taxon>
        <taxon>eudicotyledons</taxon>
        <taxon>Gunneridae</taxon>
        <taxon>Pentapetalae</taxon>
        <taxon>Caryophyllales</taxon>
        <taxon>Nepenthaceae</taxon>
        <taxon>Nepenthes</taxon>
    </lineage>
</organism>
<dbReference type="EMBL" id="BSYO01000016">
    <property type="protein sequence ID" value="GMH16059.1"/>
    <property type="molecule type" value="Genomic_DNA"/>
</dbReference>
<gene>
    <name evidence="3" type="ORF">Nepgr_017900</name>
</gene>
<dbReference type="Proteomes" id="UP001279734">
    <property type="component" value="Unassembled WGS sequence"/>
</dbReference>
<accession>A0AAD3SSI5</accession>
<dbReference type="PANTHER" id="PTHR46086:SF3">
    <property type="entry name" value="TRIACYLGLYCEROL LIPASE OBL1"/>
    <property type="match status" value="1"/>
</dbReference>
<comment type="caution">
    <text evidence="3">The sequence shown here is derived from an EMBL/GenBank/DDBJ whole genome shotgun (WGS) entry which is preliminary data.</text>
</comment>
<proteinExistence type="predicted"/>
<evidence type="ECO:0000313" key="4">
    <source>
        <dbReference type="Proteomes" id="UP001279734"/>
    </source>
</evidence>
<dbReference type="SUPFAM" id="SSF53474">
    <property type="entry name" value="alpha/beta-Hydrolases"/>
    <property type="match status" value="1"/>
</dbReference>
<feature type="domain" description="Fungal lipase-type" evidence="2">
    <location>
        <begin position="233"/>
        <end position="406"/>
    </location>
</feature>
<dbReference type="GO" id="GO:0004806">
    <property type="term" value="F:triacylglycerol lipase activity"/>
    <property type="evidence" value="ECO:0007669"/>
    <property type="project" value="InterPro"/>
</dbReference>
<protein>
    <recommendedName>
        <fullName evidence="2">Fungal lipase-type domain-containing protein</fullName>
    </recommendedName>
</protein>
<dbReference type="CDD" id="cd00519">
    <property type="entry name" value="Lipase_3"/>
    <property type="match status" value="1"/>
</dbReference>
<dbReference type="AlphaFoldDB" id="A0AAD3SSI5"/>
<keyword evidence="4" id="KW-1185">Reference proteome</keyword>
<reference evidence="3" key="1">
    <citation type="submission" date="2023-05" db="EMBL/GenBank/DDBJ databases">
        <title>Nepenthes gracilis genome sequencing.</title>
        <authorList>
            <person name="Fukushima K."/>
        </authorList>
    </citation>
    <scope>NUCLEOTIDE SEQUENCE</scope>
    <source>
        <strain evidence="3">SING2019-196</strain>
    </source>
</reference>
<dbReference type="PANTHER" id="PTHR46086">
    <property type="entry name" value="ALPHA/BETA-HYDROLASES SUPERFAMILY PROTEIN"/>
    <property type="match status" value="1"/>
</dbReference>